<reference evidence="8" key="1">
    <citation type="submission" date="2017-04" db="EMBL/GenBank/DDBJ databases">
        <title>Function of individual gut microbiota members based on whole genome sequencing of pure cultures obtained from chicken caecum.</title>
        <authorList>
            <person name="Medvecky M."/>
            <person name="Cejkova D."/>
            <person name="Polansky O."/>
            <person name="Karasova D."/>
            <person name="Kubasova T."/>
            <person name="Cizek A."/>
            <person name="Rychlik I."/>
        </authorList>
    </citation>
    <scope>NUCLEOTIDE SEQUENCE [LARGE SCALE GENOMIC DNA]</scope>
    <source>
        <strain evidence="8">An75</strain>
    </source>
</reference>
<accession>A0A1Y3UEU6</accession>
<comment type="caution">
    <text evidence="7">The sequence shown here is derived from an EMBL/GenBank/DDBJ whole genome shotgun (WGS) entry which is preliminary data.</text>
</comment>
<dbReference type="EMBL" id="NFHM01000001">
    <property type="protein sequence ID" value="OUN45678.1"/>
    <property type="molecule type" value="Genomic_DNA"/>
</dbReference>
<dbReference type="GO" id="GO:0004252">
    <property type="term" value="F:serine-type endopeptidase activity"/>
    <property type="evidence" value="ECO:0007669"/>
    <property type="project" value="InterPro"/>
</dbReference>
<evidence type="ECO:0000256" key="1">
    <source>
        <dbReference type="ARBA" id="ARBA00011073"/>
    </source>
</evidence>
<evidence type="ECO:0000256" key="3">
    <source>
        <dbReference type="ARBA" id="ARBA00022801"/>
    </source>
</evidence>
<dbReference type="InterPro" id="IPR050131">
    <property type="entry name" value="Peptidase_S8_subtilisin-like"/>
</dbReference>
<dbReference type="AlphaFoldDB" id="A0A1Y3UEU6"/>
<organism evidence="7 8">
    <name type="scientific">Anaerotignum lactatifermentans</name>
    <dbReference type="NCBI Taxonomy" id="160404"/>
    <lineage>
        <taxon>Bacteria</taxon>
        <taxon>Bacillati</taxon>
        <taxon>Bacillota</taxon>
        <taxon>Clostridia</taxon>
        <taxon>Lachnospirales</taxon>
        <taxon>Anaerotignaceae</taxon>
        <taxon>Anaerotignum</taxon>
    </lineage>
</organism>
<evidence type="ECO:0000256" key="5">
    <source>
        <dbReference type="PROSITE-ProRule" id="PRU01240"/>
    </source>
</evidence>
<dbReference type="GO" id="GO:0006508">
    <property type="term" value="P:proteolysis"/>
    <property type="evidence" value="ECO:0007669"/>
    <property type="project" value="UniProtKB-KW"/>
</dbReference>
<name>A0A1Y3UEU6_9FIRM</name>
<evidence type="ECO:0000259" key="6">
    <source>
        <dbReference type="Pfam" id="PF00082"/>
    </source>
</evidence>
<dbReference type="InterPro" id="IPR000209">
    <property type="entry name" value="Peptidase_S8/S53_dom"/>
</dbReference>
<sequence length="254" mass="27359">MAARSIFLPPFAYEYAAPPVPYPSFAPATHVTGIACGNGTLSGGRYQGIAPQAHIISLKILDAMGQGTSLRAIRAMRWILDNAPQYNIKVVNLSIGTNDRRVHRPLQEAVESLWHKGIVVVAAAANPDGGTHFLPPPSLSPNILSVGTWEDREWFPAKQTTSVGQPDLWAHGENIISVLSPNYNFSLQNRFKSSIVDHSYIAMSGASMATPMVSGMAACLLERFPSLTPSQVKQRLCAAAEKNGGLLEPSCLPE</sequence>
<proteinExistence type="inferred from homology"/>
<evidence type="ECO:0000256" key="4">
    <source>
        <dbReference type="ARBA" id="ARBA00022825"/>
    </source>
</evidence>
<dbReference type="PANTHER" id="PTHR43806:SF11">
    <property type="entry name" value="CEREVISIN-RELATED"/>
    <property type="match status" value="1"/>
</dbReference>
<dbReference type="Gene3D" id="3.40.50.200">
    <property type="entry name" value="Peptidase S8/S53 domain"/>
    <property type="match status" value="1"/>
</dbReference>
<dbReference type="PANTHER" id="PTHR43806">
    <property type="entry name" value="PEPTIDASE S8"/>
    <property type="match status" value="1"/>
</dbReference>
<dbReference type="InterPro" id="IPR036852">
    <property type="entry name" value="Peptidase_S8/S53_dom_sf"/>
</dbReference>
<evidence type="ECO:0000313" key="7">
    <source>
        <dbReference type="EMBL" id="OUN45678.1"/>
    </source>
</evidence>
<dbReference type="Pfam" id="PF00082">
    <property type="entry name" value="Peptidase_S8"/>
    <property type="match status" value="1"/>
</dbReference>
<dbReference type="Proteomes" id="UP000195455">
    <property type="component" value="Unassembled WGS sequence"/>
</dbReference>
<gene>
    <name evidence="7" type="ORF">B5G26_01235</name>
</gene>
<evidence type="ECO:0000256" key="2">
    <source>
        <dbReference type="ARBA" id="ARBA00022670"/>
    </source>
</evidence>
<comment type="caution">
    <text evidence="5">Lacks conserved residue(s) required for the propagation of feature annotation.</text>
</comment>
<keyword evidence="3" id="KW-0378">Hydrolase</keyword>
<keyword evidence="2" id="KW-0645">Protease</keyword>
<dbReference type="SUPFAM" id="SSF52743">
    <property type="entry name" value="Subtilisin-like"/>
    <property type="match status" value="1"/>
</dbReference>
<dbReference type="RefSeq" id="WP_087988407.1">
    <property type="nucleotide sequence ID" value="NZ_NFHM01000001.1"/>
</dbReference>
<comment type="similarity">
    <text evidence="1 5">Belongs to the peptidase S8 family.</text>
</comment>
<keyword evidence="4" id="KW-0720">Serine protease</keyword>
<evidence type="ECO:0000313" key="8">
    <source>
        <dbReference type="Proteomes" id="UP000195455"/>
    </source>
</evidence>
<protein>
    <recommendedName>
        <fullName evidence="6">Peptidase S8/S53 domain-containing protein</fullName>
    </recommendedName>
</protein>
<dbReference type="PROSITE" id="PS51892">
    <property type="entry name" value="SUBTILASE"/>
    <property type="match status" value="1"/>
</dbReference>
<feature type="domain" description="Peptidase S8/S53" evidence="6">
    <location>
        <begin position="29"/>
        <end position="244"/>
    </location>
</feature>